<evidence type="ECO:0000259" key="3">
    <source>
        <dbReference type="PROSITE" id="PS51188"/>
    </source>
</evidence>
<dbReference type="GO" id="GO:0008270">
    <property type="term" value="F:zinc ion binding"/>
    <property type="evidence" value="ECO:0007669"/>
    <property type="project" value="UniProtKB-KW"/>
</dbReference>
<dbReference type="GO" id="GO:0004527">
    <property type="term" value="F:exonuclease activity"/>
    <property type="evidence" value="ECO:0007669"/>
    <property type="project" value="UniProtKB-KW"/>
</dbReference>
<dbReference type="Pfam" id="PF00575">
    <property type="entry name" value="S1"/>
    <property type="match status" value="1"/>
</dbReference>
<evidence type="ECO:0000313" key="7">
    <source>
        <dbReference type="Proteomes" id="UP000239462"/>
    </source>
</evidence>
<dbReference type="SUPFAM" id="SSF64182">
    <property type="entry name" value="DHH phosphoesterases"/>
    <property type="match status" value="1"/>
</dbReference>
<keyword evidence="5" id="KW-0540">Nuclease</keyword>
<dbReference type="Pfam" id="PF01368">
    <property type="entry name" value="DHH"/>
    <property type="match status" value="1"/>
</dbReference>
<feature type="domain" description="S1 motif" evidence="2">
    <location>
        <begin position="135"/>
        <end position="200"/>
    </location>
</feature>
<sequence>MIENCKICGGTGKKVVKYAECPECEGTGYLEEFETKSHFKNASKNSKYDFDDEEIPCPTCNGSGKIPEYEDCDYCNGTGKVVKCDSCGCEIGKYPEDKDLKICENCKQKEDVKNDNKKVVYVLDNMFTMNDLEEGKFYKGKINRTEKYGVFVQLNEKTRGLLRFREVVGKRPSDFKIGDEIIVQVSELKLEKRELDLRYVPIAGYKLEKLEKEHELIDIKEIFDTGLMNMKDKVIRVQGEVLQAAQTPGPTVFTITDGSEVAWVAAFESAGVRTHPDVIMGSIIDVVGSVSVRDGKLQIERMKLVKLEGDEEQKVKDKIDVELDKKAEPESDIEFLVESDILEKLRPKMADVAKRIRRAVLDGRPVIIRHHADTDGYCGGIALEKAIVPILEKFSMDSGAQWHYFRRSPSKAPFYELEDVTKDLLFSIEDYLRFGQKMPLIVLVDNGSTDEDIPAVSQVKAYDIEVVVVDHHFPGEVIDGKVEIDEFVEAHVNPYLVGGDSNLTAGALATEVARMINSDVTDLVEHLPGIAVVGDHAKGDAVEAYIKIALERLTKCSAEFGSGKIYSREDVEKIGQCMDFEAFYLKFMNGMGIVEDIYGMNKKDFARHEKLIKILYERAMAMVDRQMKAVRPAIKTKTLPNGIIFNTLDVEKYAHKFTFPAPGKTCGFAHDSIVEQYEPGTPVITLSYGPDFGVVRATDAVSEKFNFNLNHIVTQFIDEIPEASLDGGGHECAGSLKFVEGLREKVINRFAEVVLEMKEKD</sequence>
<dbReference type="GeneID" id="36102612"/>
<evidence type="ECO:0000313" key="9">
    <source>
        <dbReference type="Proteomes" id="UP000590564"/>
    </source>
</evidence>
<evidence type="ECO:0000313" key="4">
    <source>
        <dbReference type="EMBL" id="AVB76903.1"/>
    </source>
</evidence>
<keyword evidence="5" id="KW-0378">Hydrolase</keyword>
<evidence type="ECO:0000256" key="1">
    <source>
        <dbReference type="PROSITE-ProRule" id="PRU00546"/>
    </source>
</evidence>
<dbReference type="CDD" id="cd10719">
    <property type="entry name" value="DnaJ_zf"/>
    <property type="match status" value="1"/>
</dbReference>
<proteinExistence type="predicted"/>
<reference evidence="7" key="1">
    <citation type="journal article" date="2018" name="Genome Announc.">
        <title>Complete Genome Sequence of the Methanococcus maripaludis Type Strain JJ (DSM 2067), a Model for Selenoprotein Synthesis in Archaea.</title>
        <authorList>
            <person name="Poehlein A."/>
            <person name="Heym D."/>
            <person name="Quitzke V."/>
            <person name="Fersch J."/>
            <person name="Daniel R."/>
            <person name="Rother M."/>
        </authorList>
    </citation>
    <scope>NUCLEOTIDE SEQUENCE [LARGE SCALE GENOMIC DNA]</scope>
    <source>
        <strain evidence="7">DSM 2067</strain>
    </source>
</reference>
<dbReference type="KEGG" id="mmad:MMJJ_15280"/>
<evidence type="ECO:0000259" key="2">
    <source>
        <dbReference type="PROSITE" id="PS50126"/>
    </source>
</evidence>
<dbReference type="SUPFAM" id="SSF50249">
    <property type="entry name" value="Nucleic acid-binding proteins"/>
    <property type="match status" value="2"/>
</dbReference>
<dbReference type="GO" id="GO:0003676">
    <property type="term" value="F:nucleic acid binding"/>
    <property type="evidence" value="ECO:0007669"/>
    <property type="project" value="InterPro"/>
</dbReference>
<dbReference type="GO" id="GO:0051082">
    <property type="term" value="F:unfolded protein binding"/>
    <property type="evidence" value="ECO:0007669"/>
    <property type="project" value="InterPro"/>
</dbReference>
<dbReference type="Proteomes" id="UP000567099">
    <property type="component" value="Unassembled WGS sequence"/>
</dbReference>
<protein>
    <submittedName>
        <fullName evidence="4">General stress protein 13</fullName>
    </submittedName>
    <submittedName>
        <fullName evidence="5">RecJ-like exonuclease</fullName>
    </submittedName>
</protein>
<dbReference type="Gene3D" id="2.40.50.140">
    <property type="entry name" value="Nucleic acid-binding proteins"/>
    <property type="match status" value="2"/>
</dbReference>
<dbReference type="EMBL" id="JACDUO010000001">
    <property type="protein sequence ID" value="MBA2863413.1"/>
    <property type="molecule type" value="Genomic_DNA"/>
</dbReference>
<organism evidence="4 7">
    <name type="scientific">Methanococcus maripaludis</name>
    <name type="common">Methanococcus deltae</name>
    <dbReference type="NCBI Taxonomy" id="39152"/>
    <lineage>
        <taxon>Archaea</taxon>
        <taxon>Methanobacteriati</taxon>
        <taxon>Methanobacteriota</taxon>
        <taxon>Methanomada group</taxon>
        <taxon>Methanococci</taxon>
        <taxon>Methanococcales</taxon>
        <taxon>Methanococcaceae</taxon>
        <taxon>Methanococcus</taxon>
    </lineage>
</organism>
<dbReference type="CDD" id="cd04487">
    <property type="entry name" value="RecJ_OBF2_like"/>
    <property type="match status" value="1"/>
</dbReference>
<name>A0A2L1CC57_METMI</name>
<dbReference type="Proteomes" id="UP000239462">
    <property type="component" value="Chromosome"/>
</dbReference>
<dbReference type="InterPro" id="IPR038763">
    <property type="entry name" value="DHH_sf"/>
</dbReference>
<dbReference type="AlphaFoldDB" id="A0A2L1CC57"/>
<dbReference type="InterPro" id="IPR001305">
    <property type="entry name" value="HSP_DnaJ_Cys-rich_dom"/>
</dbReference>
<keyword evidence="1" id="KW-0863">Zinc-finger</keyword>
<dbReference type="EMBL" id="CP026606">
    <property type="protein sequence ID" value="AVB76903.1"/>
    <property type="molecule type" value="Genomic_DNA"/>
</dbReference>
<reference evidence="4" key="2">
    <citation type="submission" date="2018-02" db="EMBL/GenBank/DDBJ databases">
        <title>Complete genome sequence of the Methanococcus maripaludis type strain JJ (DSM 2067), a model for selenoprotein synthesis in Archaea.</title>
        <authorList>
            <person name="Poehlein A."/>
            <person name="Heym D."/>
            <person name="Quitzke V."/>
            <person name="Fersch J."/>
            <person name="Daniel R."/>
            <person name="Rother M."/>
        </authorList>
    </citation>
    <scope>NUCLEOTIDE SEQUENCE [LARGE SCALE GENOMIC DNA]</scope>
    <source>
        <strain evidence="4">DSM 2067</strain>
    </source>
</reference>
<keyword evidence="1" id="KW-0479">Metal-binding</keyword>
<dbReference type="InterPro" id="IPR012340">
    <property type="entry name" value="NA-bd_OB-fold"/>
</dbReference>
<dbReference type="RefSeq" id="WP_104838294.1">
    <property type="nucleotide sequence ID" value="NZ_CP026606.1"/>
</dbReference>
<dbReference type="PROSITE" id="PS51188">
    <property type="entry name" value="ZF_CR"/>
    <property type="match status" value="1"/>
</dbReference>
<dbReference type="PROSITE" id="PS50126">
    <property type="entry name" value="S1"/>
    <property type="match status" value="1"/>
</dbReference>
<evidence type="ECO:0000313" key="5">
    <source>
        <dbReference type="EMBL" id="MBA2863413.1"/>
    </source>
</evidence>
<dbReference type="InterPro" id="IPR001667">
    <property type="entry name" value="DDH_dom"/>
</dbReference>
<reference evidence="5 8" key="3">
    <citation type="submission" date="2020-07" db="EMBL/GenBank/DDBJ databases">
        <title>Genomic Encyclopedia of Type Strains, Phase IV (KMG-V): Genome sequencing to study the core and pangenomes of soil and plant-associated prokaryotes.</title>
        <authorList>
            <person name="Whitman W."/>
        </authorList>
    </citation>
    <scope>NUCLEOTIDE SEQUENCE [LARGE SCALE GENOMIC DNA]</scope>
    <source>
        <strain evidence="5 8">C13</strain>
        <strain evidence="6 9">D1</strain>
    </source>
</reference>
<dbReference type="InterPro" id="IPR003029">
    <property type="entry name" value="S1_domain"/>
</dbReference>
<dbReference type="GO" id="GO:0031072">
    <property type="term" value="F:heat shock protein binding"/>
    <property type="evidence" value="ECO:0007669"/>
    <property type="project" value="InterPro"/>
</dbReference>
<dbReference type="CDD" id="cd04473">
    <property type="entry name" value="S1_RecJ_like"/>
    <property type="match status" value="1"/>
</dbReference>
<dbReference type="Proteomes" id="UP000590564">
    <property type="component" value="Unassembled WGS sequence"/>
</dbReference>
<dbReference type="EMBL" id="JACHED010000001">
    <property type="protein sequence ID" value="MBB6496583.1"/>
    <property type="molecule type" value="Genomic_DNA"/>
</dbReference>
<dbReference type="Gene3D" id="3.90.1640.30">
    <property type="match status" value="1"/>
</dbReference>
<gene>
    <name evidence="5" type="ORF">HNP94_000413</name>
    <name evidence="6" type="ORF">HNP96_000604</name>
    <name evidence="4" type="ORF">MMJJ_15280</name>
</gene>
<keyword evidence="1" id="KW-0862">Zinc</keyword>
<dbReference type="InterPro" id="IPR036410">
    <property type="entry name" value="HSP_DnaJ_Cys-rich_dom_sf"/>
</dbReference>
<evidence type="ECO:0000313" key="6">
    <source>
        <dbReference type="EMBL" id="MBB6496583.1"/>
    </source>
</evidence>
<dbReference type="SUPFAM" id="SSF57938">
    <property type="entry name" value="DnaJ/Hsp40 cysteine-rich domain"/>
    <property type="match status" value="1"/>
</dbReference>
<keyword evidence="5" id="KW-0269">Exonuclease</keyword>
<feature type="zinc finger region" description="CR-type" evidence="1">
    <location>
        <begin position="1"/>
        <end position="84"/>
    </location>
</feature>
<dbReference type="Gene3D" id="6.20.20.10">
    <property type="match status" value="2"/>
</dbReference>
<evidence type="ECO:0000313" key="8">
    <source>
        <dbReference type="Proteomes" id="UP000567099"/>
    </source>
</evidence>
<feature type="domain" description="CR-type" evidence="3">
    <location>
        <begin position="1"/>
        <end position="84"/>
    </location>
</feature>
<dbReference type="SMART" id="SM00316">
    <property type="entry name" value="S1"/>
    <property type="match status" value="1"/>
</dbReference>
<accession>A0A2L1CC57</accession>